<dbReference type="AlphaFoldDB" id="A0A2V1H035"/>
<dbReference type="RefSeq" id="WP_116685942.1">
    <property type="nucleotide sequence ID" value="NZ_CAWNYD010000001.1"/>
</dbReference>
<evidence type="ECO:0000313" key="1">
    <source>
        <dbReference type="EMBL" id="PVZ72356.1"/>
    </source>
</evidence>
<reference evidence="1 2" key="1">
    <citation type="submission" date="2018-04" db="EMBL/GenBank/DDBJ databases">
        <title>Thalassorhabdus spongiae gen. nov., sp. nov., isolated from a marine sponge in South-West Iceland.</title>
        <authorList>
            <person name="Knobloch S."/>
            <person name="Daussin A."/>
            <person name="Johannsson R."/>
            <person name="Marteinsson V.T."/>
        </authorList>
    </citation>
    <scope>NUCLEOTIDE SEQUENCE [LARGE SCALE GENOMIC DNA]</scope>
    <source>
        <strain evidence="1 2">Hp12</strain>
    </source>
</reference>
<evidence type="ECO:0000313" key="2">
    <source>
        <dbReference type="Proteomes" id="UP000244906"/>
    </source>
</evidence>
<keyword evidence="2" id="KW-1185">Reference proteome</keyword>
<dbReference type="Proteomes" id="UP000244906">
    <property type="component" value="Unassembled WGS sequence"/>
</dbReference>
<comment type="caution">
    <text evidence="1">The sequence shown here is derived from an EMBL/GenBank/DDBJ whole genome shotgun (WGS) entry which is preliminary data.</text>
</comment>
<proteinExistence type="predicted"/>
<organism evidence="1 2">
    <name type="scientific">Pelagibaculum spongiae</name>
    <dbReference type="NCBI Taxonomy" id="2080658"/>
    <lineage>
        <taxon>Bacteria</taxon>
        <taxon>Pseudomonadati</taxon>
        <taxon>Pseudomonadota</taxon>
        <taxon>Gammaproteobacteria</taxon>
        <taxon>Oceanospirillales</taxon>
        <taxon>Pelagibaculum</taxon>
    </lineage>
</organism>
<sequence>MLLIFFDLDETILSCPDTQTHLSKVQKEQGLEAAQGGDKANEYLWVLSTRRTAFKVLYWLMYQKVLRFAAENTNNCKVVFITMGGHQSNDVQRYMQEIVDYRRSGSVVVPTTIRGDLGYDVINKGNLEVFEQDPLVKDKTHPICFFSWLKENKVIVSEQRGGILKKMAIEKYLKDHVESSIKVDVIVVDDNKHVREFAEKIDRTFVGKLEVFDPQAKDYGTTLAYIGARVYYHGRVSLHREHVKSIKTSKPKLIQPG</sequence>
<gene>
    <name evidence="1" type="ORF">DC094_04935</name>
</gene>
<dbReference type="EMBL" id="QDDL01000001">
    <property type="protein sequence ID" value="PVZ72356.1"/>
    <property type="molecule type" value="Genomic_DNA"/>
</dbReference>
<name>A0A2V1H035_9GAMM</name>
<accession>A0A2V1H035</accession>
<protein>
    <submittedName>
        <fullName evidence="1">Uncharacterized protein</fullName>
    </submittedName>
</protein>